<gene>
    <name evidence="4" type="ORF">CXZ10_16650</name>
</gene>
<dbReference type="PANTHER" id="PTHR43391">
    <property type="entry name" value="RETINOL DEHYDROGENASE-RELATED"/>
    <property type="match status" value="1"/>
</dbReference>
<evidence type="ECO:0000256" key="1">
    <source>
        <dbReference type="ARBA" id="ARBA00006484"/>
    </source>
</evidence>
<protein>
    <submittedName>
        <fullName evidence="4">Short-chain dehydrogenase</fullName>
    </submittedName>
</protein>
<sequence>MRFPAVDRSILITGASSGIGLAAATIMAGRGWRVFATVRREEDRQRLATIAGVTPLFMDYADPASIAATADAVLEATGGRLGALYNNGAYGQPGALEDLSTEVLRHVFEVNVLGWHDLTRRLIPAMRRAGAGRIVMCSSVLGFLSMPYRGAYNASKHAIEGLADSWRLELIDAGIHVATIQPGPIATNFSSTAMRKFHDNVDVEGSANAEGYRQRLADMRRPPEASFFRKPPEAVVDCLVHACESDRPRPYYRVTWLTKGAAVVKHLLPASWFVALLHRAAKAGN</sequence>
<evidence type="ECO:0000313" key="5">
    <source>
        <dbReference type="Proteomes" id="UP000233491"/>
    </source>
</evidence>
<dbReference type="RefSeq" id="WP_101290486.1">
    <property type="nucleotide sequence ID" value="NZ_FOUQ01000002.1"/>
</dbReference>
<accession>A0A1I4RSR6</accession>
<dbReference type="SUPFAM" id="SSF51735">
    <property type="entry name" value="NAD(P)-binding Rossmann-fold domains"/>
    <property type="match status" value="1"/>
</dbReference>
<evidence type="ECO:0000313" key="4">
    <source>
        <dbReference type="EMBL" id="PKR88084.1"/>
    </source>
</evidence>
<comment type="similarity">
    <text evidence="1">Belongs to the short-chain dehydrogenases/reductases (SDR) family.</text>
</comment>
<dbReference type="InterPro" id="IPR002347">
    <property type="entry name" value="SDR_fam"/>
</dbReference>
<dbReference type="Proteomes" id="UP000233491">
    <property type="component" value="Unassembled WGS sequence"/>
</dbReference>
<keyword evidence="3" id="KW-0560">Oxidoreductase</keyword>
<dbReference type="GO" id="GO:0016491">
    <property type="term" value="F:oxidoreductase activity"/>
    <property type="evidence" value="ECO:0007669"/>
    <property type="project" value="UniProtKB-KW"/>
</dbReference>
<dbReference type="OrthoDB" id="9793825at2"/>
<dbReference type="PROSITE" id="PS00061">
    <property type="entry name" value="ADH_SHORT"/>
    <property type="match status" value="1"/>
</dbReference>
<dbReference type="AlphaFoldDB" id="A0A1I4RSR6"/>
<dbReference type="PRINTS" id="PR00081">
    <property type="entry name" value="GDHRDH"/>
</dbReference>
<dbReference type="PANTHER" id="PTHR43391:SF14">
    <property type="entry name" value="DEHYDROGENASE_REDUCTASE SDR FAMILY PROTEIN 7-LIKE"/>
    <property type="match status" value="1"/>
</dbReference>
<reference evidence="4 5" key="1">
    <citation type="submission" date="2017-12" db="EMBL/GenBank/DDBJ databases">
        <title>Anaerobic carbon monoxide metabolism by Pleomorphomonas carboxyditropha sp. nov., a new mesophilic hydrogenogenic carboxidotroph.</title>
        <authorList>
            <person name="Esquivel-Elizondo S."/>
            <person name="Krajmalnik-Brown R."/>
        </authorList>
    </citation>
    <scope>NUCLEOTIDE SEQUENCE [LARGE SCALE GENOMIC DNA]</scope>
    <source>
        <strain evidence="4 5">R5-392</strain>
    </source>
</reference>
<dbReference type="Pfam" id="PF00106">
    <property type="entry name" value="adh_short"/>
    <property type="match status" value="1"/>
</dbReference>
<name>A0A1I4RSR6_9HYPH</name>
<proteinExistence type="inferred from homology"/>
<dbReference type="CDD" id="cd05374">
    <property type="entry name" value="17beta-HSD-like_SDR_c"/>
    <property type="match status" value="1"/>
</dbReference>
<evidence type="ECO:0000256" key="2">
    <source>
        <dbReference type="ARBA" id="ARBA00022857"/>
    </source>
</evidence>
<dbReference type="InterPro" id="IPR020904">
    <property type="entry name" value="Sc_DH/Rdtase_CS"/>
</dbReference>
<keyword evidence="2" id="KW-0521">NADP</keyword>
<dbReference type="EMBL" id="PJNW01000014">
    <property type="protein sequence ID" value="PKR88084.1"/>
    <property type="molecule type" value="Genomic_DNA"/>
</dbReference>
<organism evidence="4 5">
    <name type="scientific">Pleomorphomonas diazotrophica</name>
    <dbReference type="NCBI Taxonomy" id="1166257"/>
    <lineage>
        <taxon>Bacteria</taxon>
        <taxon>Pseudomonadati</taxon>
        <taxon>Pseudomonadota</taxon>
        <taxon>Alphaproteobacteria</taxon>
        <taxon>Hyphomicrobiales</taxon>
        <taxon>Pleomorphomonadaceae</taxon>
        <taxon>Pleomorphomonas</taxon>
    </lineage>
</organism>
<dbReference type="Gene3D" id="3.40.50.720">
    <property type="entry name" value="NAD(P)-binding Rossmann-like Domain"/>
    <property type="match status" value="1"/>
</dbReference>
<evidence type="ECO:0000256" key="3">
    <source>
        <dbReference type="ARBA" id="ARBA00023002"/>
    </source>
</evidence>
<keyword evidence="5" id="KW-1185">Reference proteome</keyword>
<dbReference type="InterPro" id="IPR036291">
    <property type="entry name" value="NAD(P)-bd_dom_sf"/>
</dbReference>
<comment type="caution">
    <text evidence="4">The sequence shown here is derived from an EMBL/GenBank/DDBJ whole genome shotgun (WGS) entry which is preliminary data.</text>
</comment>